<name>B2JB92_NOSP7</name>
<evidence type="ECO:0000256" key="4">
    <source>
        <dbReference type="ARBA" id="ARBA00022789"/>
    </source>
</evidence>
<evidence type="ECO:0000313" key="7">
    <source>
        <dbReference type="EMBL" id="ACC85196.1"/>
    </source>
</evidence>
<dbReference type="GO" id="GO:0042742">
    <property type="term" value="P:defense response to bacterium"/>
    <property type="evidence" value="ECO:0007669"/>
    <property type="project" value="UniProtKB-KW"/>
</dbReference>
<dbReference type="HOGENOM" id="CLU_198290_0_0_3"/>
<keyword evidence="6" id="KW-0078">Bacteriocin</keyword>
<dbReference type="Pfam" id="PF04604">
    <property type="entry name" value="L_biotic_typeA"/>
    <property type="match status" value="1"/>
</dbReference>
<dbReference type="KEGG" id="npu:Npun_BF050"/>
<accession>B2JB92</accession>
<gene>
    <name evidence="7" type="ordered locus">Npun_BF050</name>
</gene>
<keyword evidence="4" id="KW-0425">Lantibiotic</keyword>
<dbReference type="RefSeq" id="WP_012413208.1">
    <property type="nucleotide sequence ID" value="NC_010632.1"/>
</dbReference>
<keyword evidence="2" id="KW-0929">Antimicrobial</keyword>
<evidence type="ECO:0000256" key="3">
    <source>
        <dbReference type="ARBA" id="ARBA00022784"/>
    </source>
</evidence>
<keyword evidence="5" id="KW-0044">Antibiotic</keyword>
<dbReference type="AlphaFoldDB" id="B2JB92"/>
<proteinExistence type="inferred from homology"/>
<evidence type="ECO:0000313" key="8">
    <source>
        <dbReference type="Proteomes" id="UP000001191"/>
    </source>
</evidence>
<keyword evidence="3" id="KW-0883">Thioether bond</keyword>
<geneLocation type="plasmid" evidence="7 8">
    <name>pNPUN02</name>
</geneLocation>
<comment type="similarity">
    <text evidence="1">Belongs to the type A lantibiotic family.</text>
</comment>
<dbReference type="GO" id="GO:0031640">
    <property type="term" value="P:killing of cells of another organism"/>
    <property type="evidence" value="ECO:0007669"/>
    <property type="project" value="UniProtKB-KW"/>
</dbReference>
<dbReference type="EMBL" id="CP001039">
    <property type="protein sequence ID" value="ACC85196.1"/>
    <property type="molecule type" value="Genomic_DNA"/>
</dbReference>
<evidence type="ECO:0000256" key="2">
    <source>
        <dbReference type="ARBA" id="ARBA00022529"/>
    </source>
</evidence>
<dbReference type="GO" id="GO:0005576">
    <property type="term" value="C:extracellular region"/>
    <property type="evidence" value="ECO:0007669"/>
    <property type="project" value="InterPro"/>
</dbReference>
<evidence type="ECO:0000256" key="6">
    <source>
        <dbReference type="ARBA" id="ARBA00023048"/>
    </source>
</evidence>
<dbReference type="Proteomes" id="UP000001191">
    <property type="component" value="Plasmid pNPUN02"/>
</dbReference>
<reference evidence="8" key="1">
    <citation type="submission" date="2008-04" db="EMBL/GenBank/DDBJ databases">
        <title>Complete sequence of plasmid 2 of Nostoc punctiforme ATCC 29133.</title>
        <authorList>
            <consortium name="US DOE Joint Genome Institute"/>
            <person name="Copeland A."/>
            <person name="Lucas S."/>
            <person name="Lapidus A."/>
            <person name="Glavina del Rio T."/>
            <person name="Dalin E."/>
            <person name="Tice H."/>
            <person name="Pitluck S."/>
            <person name="Chain P."/>
            <person name="Malfatti S."/>
            <person name="Shin M."/>
            <person name="Vergez L."/>
            <person name="Schmutz J."/>
            <person name="Larimer F."/>
            <person name="Land M."/>
            <person name="Hauser L."/>
            <person name="Kyrpides N."/>
            <person name="Kim E."/>
            <person name="Meeks J.C."/>
            <person name="Elhai J."/>
            <person name="Campbell E.L."/>
            <person name="Thiel T."/>
            <person name="Longmire J."/>
            <person name="Potts M."/>
            <person name="Atlas R."/>
        </authorList>
    </citation>
    <scope>NUCLEOTIDE SEQUENCE [LARGE SCALE GENOMIC DNA]</scope>
    <source>
        <strain evidence="8">ATCC 29133 / PCC 73102</strain>
        <plasmid evidence="8">Plasmid pNPUN02</plasmid>
    </source>
</reference>
<dbReference type="InterPro" id="IPR007682">
    <property type="entry name" value="Lantibiotic_typ-A_Lactobact"/>
</dbReference>
<keyword evidence="8" id="KW-1185">Reference proteome</keyword>
<keyword evidence="7" id="KW-0614">Plasmid</keyword>
<dbReference type="GO" id="GO:0005102">
    <property type="term" value="F:signaling receptor binding"/>
    <property type="evidence" value="ECO:0007669"/>
    <property type="project" value="UniProtKB-KW"/>
</dbReference>
<dbReference type="EnsemblBacteria" id="ACC85196">
    <property type="protein sequence ID" value="ACC85196"/>
    <property type="gene ID" value="Npun_BF050"/>
</dbReference>
<organism evidence="7 8">
    <name type="scientific">Nostoc punctiforme (strain ATCC 29133 / PCC 73102)</name>
    <dbReference type="NCBI Taxonomy" id="63737"/>
    <lineage>
        <taxon>Bacteria</taxon>
        <taxon>Bacillati</taxon>
        <taxon>Cyanobacteriota</taxon>
        <taxon>Cyanophyceae</taxon>
        <taxon>Nostocales</taxon>
        <taxon>Nostocaceae</taxon>
        <taxon>Nostoc</taxon>
    </lineage>
</organism>
<protein>
    <submittedName>
        <fullName evidence="7">Uncharacterized protein</fullName>
    </submittedName>
</protein>
<dbReference type="OrthoDB" id="9930853at2"/>
<evidence type="ECO:0000256" key="1">
    <source>
        <dbReference type="ARBA" id="ARBA00009379"/>
    </source>
</evidence>
<sequence length="62" mass="6859">MSTPNENQNPKQASDYIEINEDGELVVKDPKLAESLQELTPEELEQIAGGDNGNCNCNVKQR</sequence>
<evidence type="ECO:0000256" key="5">
    <source>
        <dbReference type="ARBA" id="ARBA00023022"/>
    </source>
</evidence>